<evidence type="ECO:0000313" key="9">
    <source>
        <dbReference type="Proteomes" id="UP000284706"/>
    </source>
</evidence>
<dbReference type="GO" id="GO:0016020">
    <property type="term" value="C:membrane"/>
    <property type="evidence" value="ECO:0007669"/>
    <property type="project" value="UniProtKB-SubCell"/>
</dbReference>
<comment type="caution">
    <text evidence="8">The sequence shown here is derived from an EMBL/GenBank/DDBJ whole genome shotgun (WGS) entry which is preliminary data.</text>
</comment>
<feature type="region of interest" description="Disordered" evidence="5">
    <location>
        <begin position="734"/>
        <end position="960"/>
    </location>
</feature>
<keyword evidence="2 6" id="KW-0812">Transmembrane</keyword>
<feature type="region of interest" description="Disordered" evidence="5">
    <location>
        <begin position="293"/>
        <end position="422"/>
    </location>
</feature>
<feature type="compositionally biased region" description="Basic and acidic residues" evidence="5">
    <location>
        <begin position="943"/>
        <end position="960"/>
    </location>
</feature>
<feature type="region of interest" description="Disordered" evidence="5">
    <location>
        <begin position="640"/>
        <end position="689"/>
    </location>
</feature>
<keyword evidence="9" id="KW-1185">Reference proteome</keyword>
<comment type="subcellular location">
    <subcellularLocation>
        <location evidence="1">Membrane</location>
        <topology evidence="1">Single-pass membrane protein</topology>
    </subcellularLocation>
</comment>
<feature type="compositionally biased region" description="Polar residues" evidence="5">
    <location>
        <begin position="890"/>
        <end position="899"/>
    </location>
</feature>
<keyword evidence="4 6" id="KW-0472">Membrane</keyword>
<feature type="transmembrane region" description="Helical" evidence="6">
    <location>
        <begin position="255"/>
        <end position="279"/>
    </location>
</feature>
<dbReference type="Gene3D" id="2.60.120.260">
    <property type="entry name" value="Galactose-binding domain-like"/>
    <property type="match status" value="1"/>
</dbReference>
<gene>
    <name evidence="8" type="ORF">CVT26_012500</name>
</gene>
<evidence type="ECO:0000256" key="5">
    <source>
        <dbReference type="SAM" id="MobiDB-lite"/>
    </source>
</evidence>
<feature type="compositionally biased region" description="Basic and acidic residues" evidence="5">
    <location>
        <begin position="859"/>
        <end position="869"/>
    </location>
</feature>
<organism evidence="8 9">
    <name type="scientific">Gymnopilus dilepis</name>
    <dbReference type="NCBI Taxonomy" id="231916"/>
    <lineage>
        <taxon>Eukaryota</taxon>
        <taxon>Fungi</taxon>
        <taxon>Dikarya</taxon>
        <taxon>Basidiomycota</taxon>
        <taxon>Agaricomycotina</taxon>
        <taxon>Agaricomycetes</taxon>
        <taxon>Agaricomycetidae</taxon>
        <taxon>Agaricales</taxon>
        <taxon>Agaricineae</taxon>
        <taxon>Hymenogastraceae</taxon>
        <taxon>Gymnopilus</taxon>
    </lineage>
</organism>
<evidence type="ECO:0000313" key="8">
    <source>
        <dbReference type="EMBL" id="PPR07242.1"/>
    </source>
</evidence>
<feature type="signal peptide" evidence="7">
    <location>
        <begin position="1"/>
        <end position="37"/>
    </location>
</feature>
<evidence type="ECO:0000256" key="6">
    <source>
        <dbReference type="SAM" id="Phobius"/>
    </source>
</evidence>
<evidence type="ECO:0000256" key="7">
    <source>
        <dbReference type="SAM" id="SignalP"/>
    </source>
</evidence>
<evidence type="ECO:0000256" key="4">
    <source>
        <dbReference type="ARBA" id="ARBA00023136"/>
    </source>
</evidence>
<dbReference type="EMBL" id="NHYE01000149">
    <property type="protein sequence ID" value="PPR07242.1"/>
    <property type="molecule type" value="Genomic_DNA"/>
</dbReference>
<keyword evidence="7" id="KW-0732">Signal</keyword>
<evidence type="ECO:0000256" key="2">
    <source>
        <dbReference type="ARBA" id="ARBA00022692"/>
    </source>
</evidence>
<feature type="compositionally biased region" description="Low complexity" evidence="5">
    <location>
        <begin position="796"/>
        <end position="809"/>
    </location>
</feature>
<feature type="compositionally biased region" description="Polar residues" evidence="5">
    <location>
        <begin position="357"/>
        <end position="376"/>
    </location>
</feature>
<name>A0A409YW78_9AGAR</name>
<keyword evidence="3 6" id="KW-1133">Transmembrane helix</keyword>
<dbReference type="GO" id="GO:0071944">
    <property type="term" value="C:cell periphery"/>
    <property type="evidence" value="ECO:0007669"/>
    <property type="project" value="UniProtKB-ARBA"/>
</dbReference>
<feature type="compositionally biased region" description="Low complexity" evidence="5">
    <location>
        <begin position="734"/>
        <end position="743"/>
    </location>
</feature>
<dbReference type="STRING" id="231916.A0A409YW78"/>
<feature type="compositionally biased region" description="Low complexity" evidence="5">
    <location>
        <begin position="640"/>
        <end position="685"/>
    </location>
</feature>
<dbReference type="AlphaFoldDB" id="A0A409YW78"/>
<protein>
    <recommendedName>
        <fullName evidence="10">Mid2 domain-containing protein</fullName>
    </recommendedName>
</protein>
<dbReference type="OrthoDB" id="3234968at2759"/>
<feature type="transmembrane region" description="Helical" evidence="6">
    <location>
        <begin position="694"/>
        <end position="717"/>
    </location>
</feature>
<feature type="transmembrane region" description="Helical" evidence="6">
    <location>
        <begin position="475"/>
        <end position="496"/>
    </location>
</feature>
<feature type="compositionally biased region" description="Pro residues" evidence="5">
    <location>
        <begin position="905"/>
        <end position="919"/>
    </location>
</feature>
<reference evidence="8 9" key="1">
    <citation type="journal article" date="2018" name="Evol. Lett.">
        <title>Horizontal gene cluster transfer increased hallucinogenic mushroom diversity.</title>
        <authorList>
            <person name="Reynolds H.T."/>
            <person name="Vijayakumar V."/>
            <person name="Gluck-Thaler E."/>
            <person name="Korotkin H.B."/>
            <person name="Matheny P.B."/>
            <person name="Slot J.C."/>
        </authorList>
    </citation>
    <scope>NUCLEOTIDE SEQUENCE [LARGE SCALE GENOMIC DNA]</scope>
    <source>
        <strain evidence="8 9">SRW20</strain>
    </source>
</reference>
<dbReference type="InParanoid" id="A0A409YW78"/>
<feature type="compositionally biased region" description="Low complexity" evidence="5">
    <location>
        <begin position="215"/>
        <end position="252"/>
    </location>
</feature>
<dbReference type="InterPro" id="IPR051694">
    <property type="entry name" value="Immunoregulatory_rcpt-like"/>
</dbReference>
<feature type="compositionally biased region" description="Polar residues" evidence="5">
    <location>
        <begin position="384"/>
        <end position="396"/>
    </location>
</feature>
<evidence type="ECO:0000256" key="3">
    <source>
        <dbReference type="ARBA" id="ARBA00022989"/>
    </source>
</evidence>
<evidence type="ECO:0000256" key="1">
    <source>
        <dbReference type="ARBA" id="ARBA00004167"/>
    </source>
</evidence>
<feature type="compositionally biased region" description="Polar residues" evidence="5">
    <location>
        <begin position="328"/>
        <end position="337"/>
    </location>
</feature>
<feature type="chain" id="PRO_5019102012" description="Mid2 domain-containing protein" evidence="7">
    <location>
        <begin position="38"/>
        <end position="960"/>
    </location>
</feature>
<dbReference type="Proteomes" id="UP000284706">
    <property type="component" value="Unassembled WGS sequence"/>
</dbReference>
<accession>A0A409YW78</accession>
<proteinExistence type="predicted"/>
<dbReference type="PANTHER" id="PTHR15549">
    <property type="entry name" value="PAIRED IMMUNOGLOBULIN-LIKE TYPE 2 RECEPTOR"/>
    <property type="match status" value="1"/>
</dbReference>
<sequence length="960" mass="101882">MTLPSARFHPCPRISTRCLHLAILGLLFDYALSPAAAEQNVTIDDQNPSIVYSPQGAWTTSANSTLDFGGSHMLAQNPNATALFNFTGQLSNSSSNLAHIAQNPIRNYPFYVSLLFRWHSGTAIYFFSPLWPYLVNTAISLDGGPVTLVDLVDHSRNSTGTGPETVQSHVVWNATGLNYTNHLLNVSVGAGQPFAILDGLMYVKRLPTRPNTAASSPSSTSSSSSISTTSTGRVVASPASSQSSNLSTSSPSHRIVPVALGTILGILGVFLLMIAMWFFCRKRRRPVSEAWTMATGSSARRQALPQKGTTWYKDTPTSRNNAGYPMGQTAQTWQNGSYAYPGSVPPPEYDQFGYDPNSRSPNRYQPGNTLSTITEKSTPRSRRTPLSANSPASAQSELGGASSAGFYSPPASPPSDVTSELSASRGAGLAGIGSIGYGRSAITISQAAQQQYYHPSQRDDRRAAMSPSLTGPRTLGTISCVRVICILLLFTLLSSFDVARAAHNVTVDDTDTSLIDYEPPTSWEESPPDSLDANGSHTFTDDADATATFNFVGVAIYFFAPRFATSVTTGVSLDGGDVIPLDLQDPDAVTVDNGRETALSSVIWSATGLANEPHTLVISVVQGESRAIVDSIVYTVVDPGDPGTTTTTPVPSPTLTDPSSSSSSSSTSLLLPSTSSTSNNLSTTSQSPGARRGLSIALGLVCTIFGLLVLTGLYWFWRRRQRQKREEEYMRQYYSSSSGTSASGSGGGRNGGPLSPESSGIFSASDMAETASSHSTAANLGAYNPSFRNQNSSSTPQRPYRPSPGSSRRVTPPSPNVVGVVGNGRMRTASRRLGSSPLATQQPITPTGEGASLSTIPEMRTREREERESATASSFSGGGTSGEYKIGVVSPSTNPNASMGDQMPMPTPVTMPVPHPVEPPWSELGEITSSGAGMDEGTGQNSSRKDRWNRTFGDRMVKFS</sequence>
<evidence type="ECO:0008006" key="10">
    <source>
        <dbReference type="Google" id="ProtNLM"/>
    </source>
</evidence>
<feature type="compositionally biased region" description="Polar residues" evidence="5">
    <location>
        <begin position="786"/>
        <end position="795"/>
    </location>
</feature>
<feature type="region of interest" description="Disordered" evidence="5">
    <location>
        <begin position="210"/>
        <end position="252"/>
    </location>
</feature>